<dbReference type="Pfam" id="PF00144">
    <property type="entry name" value="Beta-lactamase"/>
    <property type="match status" value="1"/>
</dbReference>
<name>A0A023C0I5_9FLAO</name>
<dbReference type="InterPro" id="IPR011990">
    <property type="entry name" value="TPR-like_helical_dom_sf"/>
</dbReference>
<proteinExistence type="predicted"/>
<dbReference type="OrthoDB" id="9793489at2"/>
<dbReference type="AlphaFoldDB" id="A0A023C0I5"/>
<feature type="signal peptide" evidence="4">
    <location>
        <begin position="1"/>
        <end position="18"/>
    </location>
</feature>
<dbReference type="SUPFAM" id="SSF56601">
    <property type="entry name" value="beta-lactamase/transpeptidase-like"/>
    <property type="match status" value="1"/>
</dbReference>
<dbReference type="RefSeq" id="WP_034238357.1">
    <property type="nucleotide sequence ID" value="NZ_AQRA01000001.1"/>
</dbReference>
<keyword evidence="2" id="KW-0472">Membrane</keyword>
<feature type="domain" description="Beta-lactamase-related" evidence="5">
    <location>
        <begin position="37"/>
        <end position="326"/>
    </location>
</feature>
<dbReference type="SMART" id="SM00028">
    <property type="entry name" value="TPR"/>
    <property type="match status" value="2"/>
</dbReference>
<dbReference type="Gene3D" id="3.40.710.10">
    <property type="entry name" value="DD-peptidase/beta-lactamase superfamily"/>
    <property type="match status" value="1"/>
</dbReference>
<keyword evidence="7" id="KW-1185">Reference proteome</keyword>
<evidence type="ECO:0000256" key="4">
    <source>
        <dbReference type="SAM" id="SignalP"/>
    </source>
</evidence>
<dbReference type="eggNOG" id="COG1680">
    <property type="taxonomic scope" value="Bacteria"/>
</dbReference>
<evidence type="ECO:0000256" key="3">
    <source>
        <dbReference type="PROSITE-ProRule" id="PRU00339"/>
    </source>
</evidence>
<feature type="chain" id="PRO_5001512157" description="Beta-lactamase-related domain-containing protein" evidence="4">
    <location>
        <begin position="19"/>
        <end position="481"/>
    </location>
</feature>
<dbReference type="InterPro" id="IPR050491">
    <property type="entry name" value="AmpC-like"/>
</dbReference>
<sequence>MTKVITCLLICFVASLQAQTINEKIEEMMQKHVELDQFSGTVLLAKEGKILYQKAFGDANKSYQIKNDINTKFNIASMGKMFTGVSIMQLEERGKLNINDPVVKYLKDFPLGNTITIFHLLSHTSGIGNYMRHPDYRSDRHSYKTIDDLLPVIYDQKLEFATPGEKFSYSNSGMVLLGAIIEKLTKQSYANYINKHILEPTNMNNTVMRFGDEVVQNRATGYVKSISGKYYNTYFKSASPYPDGGILSTVGDMLKFDQALYGSNLINEASKKKMFTALKVTYGLAFQVEDRQNNQVVGHSGGMPGFSSYFSRYLNDKYTIIALSNYDMISRNIAHYIEAILYNKDYKLPKERLRFFIYKNRDKIKEFSSLQDITDFVTNNNYPLNHPQYLNLIGYEFMHENDIEFAIQLFKLNTDLFPNEANVYDSLGEAYENNEQFDLALKNYEKAVKVAKEQSHRGLNSFTNTLNRFKEKLQQNLKHEK</sequence>
<comment type="subcellular location">
    <subcellularLocation>
        <location evidence="1">Membrane</location>
    </subcellularLocation>
</comment>
<dbReference type="GO" id="GO:0016020">
    <property type="term" value="C:membrane"/>
    <property type="evidence" value="ECO:0007669"/>
    <property type="project" value="UniProtKB-SubCell"/>
</dbReference>
<keyword evidence="4" id="KW-0732">Signal</keyword>
<comment type="caution">
    <text evidence="6">The sequence shown here is derived from an EMBL/GenBank/DDBJ whole genome shotgun (WGS) entry which is preliminary data.</text>
</comment>
<dbReference type="InterPro" id="IPR001466">
    <property type="entry name" value="Beta-lactam-related"/>
</dbReference>
<dbReference type="PANTHER" id="PTHR46825:SF11">
    <property type="entry name" value="PENICILLIN-BINDING PROTEIN 4"/>
    <property type="match status" value="1"/>
</dbReference>
<reference evidence="6 7" key="1">
    <citation type="submission" date="2014-04" db="EMBL/GenBank/DDBJ databases">
        <title>Aquimarina sp. 22II-S11-z7 Genome Sequencing.</title>
        <authorList>
            <person name="Lai Q."/>
        </authorList>
    </citation>
    <scope>NUCLEOTIDE SEQUENCE [LARGE SCALE GENOMIC DNA]</scope>
    <source>
        <strain evidence="6 7">22II-S11-z7</strain>
    </source>
</reference>
<accession>A0A023C0I5</accession>
<evidence type="ECO:0000256" key="2">
    <source>
        <dbReference type="ARBA" id="ARBA00023136"/>
    </source>
</evidence>
<dbReference type="InterPro" id="IPR012338">
    <property type="entry name" value="Beta-lactam/transpept-like"/>
</dbReference>
<dbReference type="PROSITE" id="PS50005">
    <property type="entry name" value="TPR"/>
    <property type="match status" value="1"/>
</dbReference>
<protein>
    <recommendedName>
        <fullName evidence="5">Beta-lactamase-related domain-containing protein</fullName>
    </recommendedName>
</protein>
<dbReference type="STRING" id="1317122.ATO12_02650"/>
<dbReference type="Gene3D" id="1.25.40.10">
    <property type="entry name" value="Tetratricopeptide repeat domain"/>
    <property type="match status" value="1"/>
</dbReference>
<evidence type="ECO:0000259" key="5">
    <source>
        <dbReference type="Pfam" id="PF00144"/>
    </source>
</evidence>
<keyword evidence="3" id="KW-0802">TPR repeat</keyword>
<dbReference type="SUPFAM" id="SSF48452">
    <property type="entry name" value="TPR-like"/>
    <property type="match status" value="1"/>
</dbReference>
<evidence type="ECO:0000313" key="7">
    <source>
        <dbReference type="Proteomes" id="UP000023541"/>
    </source>
</evidence>
<evidence type="ECO:0000256" key="1">
    <source>
        <dbReference type="ARBA" id="ARBA00004370"/>
    </source>
</evidence>
<dbReference type="PANTHER" id="PTHR46825">
    <property type="entry name" value="D-ALANYL-D-ALANINE-CARBOXYPEPTIDASE/ENDOPEPTIDASE AMPH"/>
    <property type="match status" value="1"/>
</dbReference>
<organism evidence="6 7">
    <name type="scientific">Aquimarina atlantica</name>
    <dbReference type="NCBI Taxonomy" id="1317122"/>
    <lineage>
        <taxon>Bacteria</taxon>
        <taxon>Pseudomonadati</taxon>
        <taxon>Bacteroidota</taxon>
        <taxon>Flavobacteriia</taxon>
        <taxon>Flavobacteriales</taxon>
        <taxon>Flavobacteriaceae</taxon>
        <taxon>Aquimarina</taxon>
    </lineage>
</organism>
<dbReference type="EMBL" id="AQRA01000001">
    <property type="protein sequence ID" value="EZH75709.1"/>
    <property type="molecule type" value="Genomic_DNA"/>
</dbReference>
<evidence type="ECO:0000313" key="6">
    <source>
        <dbReference type="EMBL" id="EZH75709.1"/>
    </source>
</evidence>
<gene>
    <name evidence="6" type="ORF">ATO12_02650</name>
</gene>
<feature type="repeat" description="TPR" evidence="3">
    <location>
        <begin position="421"/>
        <end position="454"/>
    </location>
</feature>
<dbReference type="InterPro" id="IPR019734">
    <property type="entry name" value="TPR_rpt"/>
</dbReference>
<dbReference type="Proteomes" id="UP000023541">
    <property type="component" value="Unassembled WGS sequence"/>
</dbReference>